<keyword evidence="3" id="KW-0777">Teichoic acid biosynthesis</keyword>
<evidence type="ECO:0000313" key="6">
    <source>
        <dbReference type="Proteomes" id="UP000178951"/>
    </source>
</evidence>
<evidence type="ECO:0000256" key="3">
    <source>
        <dbReference type="ARBA" id="ARBA00022944"/>
    </source>
</evidence>
<protein>
    <recommendedName>
        <fullName evidence="7">Glycosyl transferase</fullName>
    </recommendedName>
</protein>
<evidence type="ECO:0000256" key="1">
    <source>
        <dbReference type="ARBA" id="ARBA00022676"/>
    </source>
</evidence>
<dbReference type="CDD" id="cd06533">
    <property type="entry name" value="Glyco_transf_WecG_TagA"/>
    <property type="match status" value="1"/>
</dbReference>
<dbReference type="PANTHER" id="PTHR34136:SF1">
    <property type="entry name" value="UDP-N-ACETYL-D-MANNOSAMINURONIC ACID TRANSFERASE"/>
    <property type="match status" value="1"/>
</dbReference>
<dbReference type="HAMAP" id="MF_02070">
    <property type="entry name" value="TagA_TarA"/>
    <property type="match status" value="1"/>
</dbReference>
<dbReference type="AlphaFoldDB" id="A0A1F4T9I6"/>
<dbReference type="InterPro" id="IPR004629">
    <property type="entry name" value="WecG_TagA_CpsF"/>
</dbReference>
<accession>A0A1F4T9I6</accession>
<evidence type="ECO:0000256" key="2">
    <source>
        <dbReference type="ARBA" id="ARBA00022679"/>
    </source>
</evidence>
<name>A0A1F4T9I6_UNCSA</name>
<keyword evidence="2" id="KW-0808">Transferase</keyword>
<dbReference type="GO" id="GO:0071555">
    <property type="term" value="P:cell wall organization"/>
    <property type="evidence" value="ECO:0007669"/>
    <property type="project" value="UniProtKB-KW"/>
</dbReference>
<evidence type="ECO:0000313" key="5">
    <source>
        <dbReference type="EMBL" id="OGC29451.1"/>
    </source>
</evidence>
<reference evidence="5 6" key="1">
    <citation type="journal article" date="2016" name="Nat. Commun.">
        <title>Thousands of microbial genomes shed light on interconnected biogeochemical processes in an aquifer system.</title>
        <authorList>
            <person name="Anantharaman K."/>
            <person name="Brown C.T."/>
            <person name="Hug L.A."/>
            <person name="Sharon I."/>
            <person name="Castelle C.J."/>
            <person name="Probst A.J."/>
            <person name="Thomas B.C."/>
            <person name="Singh A."/>
            <person name="Wilkins M.J."/>
            <person name="Karaoz U."/>
            <person name="Brodie E.L."/>
            <person name="Williams K.H."/>
            <person name="Hubbard S.S."/>
            <person name="Banfield J.F."/>
        </authorList>
    </citation>
    <scope>NUCLEOTIDE SEQUENCE [LARGE SCALE GENOMIC DNA]</scope>
</reference>
<evidence type="ECO:0000256" key="4">
    <source>
        <dbReference type="ARBA" id="ARBA00023316"/>
    </source>
</evidence>
<keyword evidence="4" id="KW-0961">Cell wall biogenesis/degradation</keyword>
<dbReference type="EMBL" id="MEUF01000090">
    <property type="protein sequence ID" value="OGC29451.1"/>
    <property type="molecule type" value="Genomic_DNA"/>
</dbReference>
<dbReference type="PANTHER" id="PTHR34136">
    <property type="match status" value="1"/>
</dbReference>
<evidence type="ECO:0008006" key="7">
    <source>
        <dbReference type="Google" id="ProtNLM"/>
    </source>
</evidence>
<dbReference type="GO" id="GO:0047244">
    <property type="term" value="F:N-acetylglucosaminyldiphosphoundecaprenol N-acetyl-beta-D-mannosaminyltransferase activity"/>
    <property type="evidence" value="ECO:0007669"/>
    <property type="project" value="InterPro"/>
</dbReference>
<organism evidence="5 6">
    <name type="scientific">candidate division WOR-1 bacterium RIFOXYB2_FULL_48_7</name>
    <dbReference type="NCBI Taxonomy" id="1802583"/>
    <lineage>
        <taxon>Bacteria</taxon>
        <taxon>Bacillati</taxon>
        <taxon>Saganbacteria</taxon>
    </lineage>
</organism>
<dbReference type="GO" id="GO:0019350">
    <property type="term" value="P:teichoic acid biosynthetic process"/>
    <property type="evidence" value="ECO:0007669"/>
    <property type="project" value="UniProtKB-KW"/>
</dbReference>
<dbReference type="Pfam" id="PF03808">
    <property type="entry name" value="Glyco_tran_WecG"/>
    <property type="match status" value="1"/>
</dbReference>
<comment type="caution">
    <text evidence="5">The sequence shown here is derived from an EMBL/GenBank/DDBJ whole genome shotgun (WGS) entry which is preliminary data.</text>
</comment>
<gene>
    <name evidence="5" type="ORF">A2311_06600</name>
</gene>
<proteinExistence type="inferred from homology"/>
<dbReference type="Proteomes" id="UP000178951">
    <property type="component" value="Unassembled WGS sequence"/>
</dbReference>
<dbReference type="InterPro" id="IPR034714">
    <property type="entry name" value="TagA_TarA"/>
</dbReference>
<sequence length="244" mass="27352">MNTINLADINIDNVTLEEALQQTEQLVRADTPHLVVTPNPEMIVAAQKDQLLREIINERAALRLPDGISMIVVSHLLGRPLRQRVTGIDFLQAVCRQGAKSGWKIFLLGSAPGVAEKAATNLRMINFGLQVVGTHHGYFKDNSQEEADVIRQINALRPDMLFVGLGAGRQEKWLTEHLPELGIKVGVGVGGSFDVISGIKKRAPLWAQKLYIEWLYRLVTEPQRWKRQLALPIFLWLTLITKRG</sequence>
<keyword evidence="1" id="KW-0328">Glycosyltransferase</keyword>
<dbReference type="NCBIfam" id="TIGR00696">
    <property type="entry name" value="wecG_tagA_cpsF"/>
    <property type="match status" value="1"/>
</dbReference>
<dbReference type="STRING" id="1802583.A2311_06600"/>